<evidence type="ECO:0000256" key="4">
    <source>
        <dbReference type="SAM" id="Coils"/>
    </source>
</evidence>
<evidence type="ECO:0000313" key="7">
    <source>
        <dbReference type="Proteomes" id="UP000078561"/>
    </source>
</evidence>
<feature type="region of interest" description="Disordered" evidence="5">
    <location>
        <begin position="203"/>
        <end position="250"/>
    </location>
</feature>
<dbReference type="InterPro" id="IPR019163">
    <property type="entry name" value="THO_Thoc5"/>
</dbReference>
<dbReference type="PANTHER" id="PTHR13375">
    <property type="entry name" value="FMS INTERACTING PROTEIN"/>
    <property type="match status" value="1"/>
</dbReference>
<keyword evidence="3" id="KW-0539">Nucleus</keyword>
<name>A0A168QFB0_ABSGL</name>
<dbReference type="Pfam" id="PF09766">
    <property type="entry name" value="FmiP_Thoc5"/>
    <property type="match status" value="1"/>
</dbReference>
<dbReference type="STRING" id="4829.A0A168QFB0"/>
<evidence type="ECO:0000256" key="2">
    <source>
        <dbReference type="ARBA" id="ARBA00008044"/>
    </source>
</evidence>
<feature type="compositionally biased region" description="Polar residues" evidence="5">
    <location>
        <begin position="229"/>
        <end position="250"/>
    </location>
</feature>
<evidence type="ECO:0000256" key="1">
    <source>
        <dbReference type="ARBA" id="ARBA00004123"/>
    </source>
</evidence>
<feature type="compositionally biased region" description="Basic and acidic residues" evidence="5">
    <location>
        <begin position="68"/>
        <end position="83"/>
    </location>
</feature>
<dbReference type="InParanoid" id="A0A168QFB0"/>
<evidence type="ECO:0000256" key="5">
    <source>
        <dbReference type="SAM" id="MobiDB-lite"/>
    </source>
</evidence>
<evidence type="ECO:0000313" key="6">
    <source>
        <dbReference type="EMBL" id="SAM04550.1"/>
    </source>
</evidence>
<dbReference type="PANTHER" id="PTHR13375:SF3">
    <property type="entry name" value="THO COMPLEX SUBUNIT 5 HOMOLOG"/>
    <property type="match status" value="1"/>
</dbReference>
<comment type="subcellular location">
    <subcellularLocation>
        <location evidence="1">Nucleus</location>
    </subcellularLocation>
</comment>
<keyword evidence="7" id="KW-1185">Reference proteome</keyword>
<organism evidence="6">
    <name type="scientific">Absidia glauca</name>
    <name type="common">Pin mould</name>
    <dbReference type="NCBI Taxonomy" id="4829"/>
    <lineage>
        <taxon>Eukaryota</taxon>
        <taxon>Fungi</taxon>
        <taxon>Fungi incertae sedis</taxon>
        <taxon>Mucoromycota</taxon>
        <taxon>Mucoromycotina</taxon>
        <taxon>Mucoromycetes</taxon>
        <taxon>Mucorales</taxon>
        <taxon>Cunninghamellaceae</taxon>
        <taxon>Absidia</taxon>
    </lineage>
</organism>
<feature type="coiled-coil region" evidence="4">
    <location>
        <begin position="146"/>
        <end position="180"/>
    </location>
</feature>
<dbReference type="AlphaFoldDB" id="A0A168QFB0"/>
<protein>
    <recommendedName>
        <fullName evidence="8">THO complex subunit 5</fullName>
    </recommendedName>
</protein>
<dbReference type="EMBL" id="LT554406">
    <property type="protein sequence ID" value="SAM04550.1"/>
    <property type="molecule type" value="Genomic_DNA"/>
</dbReference>
<dbReference type="GO" id="GO:0003729">
    <property type="term" value="F:mRNA binding"/>
    <property type="evidence" value="ECO:0007669"/>
    <property type="project" value="TreeGrafter"/>
</dbReference>
<gene>
    <name evidence="6" type="primary">ABSGL_10415.1 scaffold 12016</name>
</gene>
<sequence length="250" mass="29186">MMPTNDAATWQSIALVTEELQTLMTEHLRMKMEGTLDDDILESEQGQTLLDAIDKIKDLHSQAYGSTRDSKQQTAEAKDDMDDKQVGLQNVMYEKRHIVEEIVKCREFRSVYQHVDLISLEDFLARAPEHYLQDKENHHTLMINRLRFEQDERTSYKEEEERLQLERQGLIKENRKVQEKLDRFDKLLDDFVLAINPMEEALQEEDKKAVVSAGDAMEVDDEQRDQHAEPSQTNGQLSTQQSDNDVQMMD</sequence>
<comment type="similarity">
    <text evidence="2">Belongs to the THOC5 family.</text>
</comment>
<dbReference type="GO" id="GO:0006406">
    <property type="term" value="P:mRNA export from nucleus"/>
    <property type="evidence" value="ECO:0007669"/>
    <property type="project" value="TreeGrafter"/>
</dbReference>
<proteinExistence type="inferred from homology"/>
<dbReference type="Proteomes" id="UP000078561">
    <property type="component" value="Unassembled WGS sequence"/>
</dbReference>
<dbReference type="OrthoDB" id="20582at2759"/>
<dbReference type="GO" id="GO:0000445">
    <property type="term" value="C:THO complex part of transcription export complex"/>
    <property type="evidence" value="ECO:0007669"/>
    <property type="project" value="TreeGrafter"/>
</dbReference>
<evidence type="ECO:0000256" key="3">
    <source>
        <dbReference type="ARBA" id="ARBA00023242"/>
    </source>
</evidence>
<evidence type="ECO:0008006" key="8">
    <source>
        <dbReference type="Google" id="ProtNLM"/>
    </source>
</evidence>
<feature type="region of interest" description="Disordered" evidence="5">
    <location>
        <begin position="64"/>
        <end position="83"/>
    </location>
</feature>
<accession>A0A168QFB0</accession>
<reference evidence="6" key="1">
    <citation type="submission" date="2016-04" db="EMBL/GenBank/DDBJ databases">
        <authorList>
            <person name="Evans L.H."/>
            <person name="Alamgir A."/>
            <person name="Owens N."/>
            <person name="Weber N.D."/>
            <person name="Virtaneva K."/>
            <person name="Barbian K."/>
            <person name="Babar A."/>
            <person name="Rosenke K."/>
        </authorList>
    </citation>
    <scope>NUCLEOTIDE SEQUENCE [LARGE SCALE GENOMIC DNA]</scope>
    <source>
        <strain evidence="6">CBS 101.48</strain>
    </source>
</reference>
<keyword evidence="4" id="KW-0175">Coiled coil</keyword>